<dbReference type="EMBL" id="JAGIOO010000001">
    <property type="protein sequence ID" value="MBP2471945.1"/>
    <property type="molecule type" value="Genomic_DNA"/>
</dbReference>
<dbReference type="Proteomes" id="UP001519363">
    <property type="component" value="Unassembled WGS sequence"/>
</dbReference>
<name>A0ABS5A5T5_9PSEU</name>
<evidence type="ECO:0000313" key="1">
    <source>
        <dbReference type="EMBL" id="MBP2471945.1"/>
    </source>
</evidence>
<dbReference type="EC" id="2.3.1.180" evidence="1"/>
<organism evidence="1 2">
    <name type="scientific">Crossiella equi</name>
    <dbReference type="NCBI Taxonomy" id="130796"/>
    <lineage>
        <taxon>Bacteria</taxon>
        <taxon>Bacillati</taxon>
        <taxon>Actinomycetota</taxon>
        <taxon>Actinomycetes</taxon>
        <taxon>Pseudonocardiales</taxon>
        <taxon>Pseudonocardiaceae</taxon>
        <taxon>Crossiella</taxon>
    </lineage>
</organism>
<keyword evidence="1" id="KW-0012">Acyltransferase</keyword>
<comment type="caution">
    <text evidence="1">The sequence shown here is derived from an EMBL/GenBank/DDBJ whole genome shotgun (WGS) entry which is preliminary data.</text>
</comment>
<protein>
    <submittedName>
        <fullName evidence="1">3-oxoacyl-[acyl-carrier-protein] synthase-3</fullName>
        <ecNumber evidence="1">2.3.1.180</ecNumber>
    </submittedName>
</protein>
<sequence>MRITGELAVAAAAVHLPPVVAGPAEGVREGFHGVTVSTGPTGPELAAGAVGKALAEAGVAPERVDTLVHAWASPEPEGVWTPAHRVARLAGARDAVALGVRQMSNGGAAALEAGLCRLLTEPGCRVVVTSTGDDFRSLPYDRWLNHPPLGDGGTAVVLTRGAGPQLVRSVATVGDPGLELLYPTADPFAAGTVAPAGPGSPALVRGFRRLVGIAVARALADAGLEAGDPGIRAVLLPRLGRTTTRLFVLPGLPEVLRDLAVGLGARTGHLGAGDLPANLAEHPPPPAGGHHLLLSTGAGLTVTAVVTTGR</sequence>
<keyword evidence="2" id="KW-1185">Reference proteome</keyword>
<dbReference type="Gene3D" id="3.40.47.10">
    <property type="match status" value="2"/>
</dbReference>
<proteinExistence type="predicted"/>
<reference evidence="1 2" key="1">
    <citation type="submission" date="2021-03" db="EMBL/GenBank/DDBJ databases">
        <title>Sequencing the genomes of 1000 actinobacteria strains.</title>
        <authorList>
            <person name="Klenk H.-P."/>
        </authorList>
    </citation>
    <scope>NUCLEOTIDE SEQUENCE [LARGE SCALE GENOMIC DNA]</scope>
    <source>
        <strain evidence="1 2">DSM 44580</strain>
    </source>
</reference>
<dbReference type="SUPFAM" id="SSF53901">
    <property type="entry name" value="Thiolase-like"/>
    <property type="match status" value="2"/>
</dbReference>
<gene>
    <name evidence="1" type="ORF">JOF53_000817</name>
</gene>
<accession>A0ABS5A5T5</accession>
<dbReference type="RefSeq" id="WP_209706342.1">
    <property type="nucleotide sequence ID" value="NZ_JAGIOO010000001.1"/>
</dbReference>
<keyword evidence="1" id="KW-0808">Transferase</keyword>
<evidence type="ECO:0000313" key="2">
    <source>
        <dbReference type="Proteomes" id="UP001519363"/>
    </source>
</evidence>
<dbReference type="InterPro" id="IPR016039">
    <property type="entry name" value="Thiolase-like"/>
</dbReference>
<dbReference type="GO" id="GO:0033818">
    <property type="term" value="F:beta-ketoacyl-acyl-carrier-protein synthase III activity"/>
    <property type="evidence" value="ECO:0007669"/>
    <property type="project" value="UniProtKB-EC"/>
</dbReference>